<feature type="compositionally biased region" description="Gly residues" evidence="3">
    <location>
        <begin position="629"/>
        <end position="640"/>
    </location>
</feature>
<feature type="compositionally biased region" description="Low complexity" evidence="3">
    <location>
        <begin position="598"/>
        <end position="608"/>
    </location>
</feature>
<evidence type="ECO:0000259" key="4">
    <source>
        <dbReference type="Pfam" id="PF06737"/>
    </source>
</evidence>
<feature type="compositionally biased region" description="Low complexity" evidence="3">
    <location>
        <begin position="651"/>
        <end position="675"/>
    </location>
</feature>
<proteinExistence type="inferred from homology"/>
<feature type="compositionally biased region" description="Low complexity" evidence="3">
    <location>
        <begin position="311"/>
        <end position="351"/>
    </location>
</feature>
<feature type="compositionally biased region" description="Gly residues" evidence="3">
    <location>
        <begin position="433"/>
        <end position="452"/>
    </location>
</feature>
<gene>
    <name evidence="5" type="ORF">EV383_6220</name>
</gene>
<feature type="region of interest" description="Disordered" evidence="3">
    <location>
        <begin position="188"/>
        <end position="354"/>
    </location>
</feature>
<dbReference type="SUPFAM" id="SSF53955">
    <property type="entry name" value="Lysozyme-like"/>
    <property type="match status" value="1"/>
</dbReference>
<dbReference type="Pfam" id="PF06737">
    <property type="entry name" value="Transglycosylas"/>
    <property type="match status" value="1"/>
</dbReference>
<feature type="compositionally biased region" description="Low complexity" evidence="3">
    <location>
        <begin position="241"/>
        <end position="288"/>
    </location>
</feature>
<feature type="compositionally biased region" description="Polar residues" evidence="3">
    <location>
        <begin position="580"/>
        <end position="597"/>
    </location>
</feature>
<evidence type="ECO:0000313" key="6">
    <source>
        <dbReference type="Proteomes" id="UP000291591"/>
    </source>
</evidence>
<evidence type="ECO:0000256" key="2">
    <source>
        <dbReference type="ARBA" id="ARBA00022801"/>
    </source>
</evidence>
<feature type="compositionally biased region" description="Low complexity" evidence="3">
    <location>
        <begin position="522"/>
        <end position="547"/>
    </location>
</feature>
<feature type="compositionally biased region" description="Low complexity" evidence="3">
    <location>
        <begin position="188"/>
        <end position="206"/>
    </location>
</feature>
<dbReference type="InterPro" id="IPR023346">
    <property type="entry name" value="Lysozyme-like_dom_sf"/>
</dbReference>
<comment type="similarity">
    <text evidence="1">Belongs to the transglycosylase family. Rpf subfamily.</text>
</comment>
<dbReference type="AlphaFoldDB" id="A0A4Q7U9P6"/>
<feature type="compositionally biased region" description="Polar residues" evidence="3">
    <location>
        <begin position="455"/>
        <end position="467"/>
    </location>
</feature>
<evidence type="ECO:0000313" key="5">
    <source>
        <dbReference type="EMBL" id="RZT75480.1"/>
    </source>
</evidence>
<evidence type="ECO:0000256" key="3">
    <source>
        <dbReference type="SAM" id="MobiDB-lite"/>
    </source>
</evidence>
<feature type="domain" description="Resuscitation-promoting factor core lysozyme-like" evidence="4">
    <location>
        <begin position="672"/>
        <end position="744"/>
    </location>
</feature>
<dbReference type="RefSeq" id="WP_278044892.1">
    <property type="nucleotide sequence ID" value="NZ_SHKL01000002.1"/>
</dbReference>
<accession>A0A4Q7U9P6</accession>
<keyword evidence="6" id="KW-1185">Reference proteome</keyword>
<organism evidence="5 6">
    <name type="scientific">Pseudonocardia sediminis</name>
    <dbReference type="NCBI Taxonomy" id="1397368"/>
    <lineage>
        <taxon>Bacteria</taxon>
        <taxon>Bacillati</taxon>
        <taxon>Actinomycetota</taxon>
        <taxon>Actinomycetes</taxon>
        <taxon>Pseudonocardiales</taxon>
        <taxon>Pseudonocardiaceae</taxon>
        <taxon>Pseudonocardia</taxon>
    </lineage>
</organism>
<evidence type="ECO:0000256" key="1">
    <source>
        <dbReference type="ARBA" id="ARBA00010830"/>
    </source>
</evidence>
<dbReference type="Gene3D" id="1.10.530.10">
    <property type="match status" value="1"/>
</dbReference>
<feature type="compositionally biased region" description="Low complexity" evidence="3">
    <location>
        <begin position="400"/>
        <end position="427"/>
    </location>
</feature>
<feature type="compositionally biased region" description="Polar residues" evidence="3">
    <location>
        <begin position="225"/>
        <end position="236"/>
    </location>
</feature>
<sequence length="751" mass="73163">MSPRSRKPYWAAHVPVSARRPAVRRSAVALLVASALTGGYALAAGPISAQLGTVARECDAPQAMRQLAAARQTRTETRALLAELRTTGATDPRAAALSQQISDLGFTPARYSGWRQKAVDVSDQLHGTTDPALHQVAVELARAGLGPTPADLLGQDPPPAPGPISDLGQSLGQAADDTLGGAVDAAGEAAKNAAPKPAPSAAGQGATKEKTEKKKQAQPALPQTCLDTSAAPASTPKTDRAPAPSAPAQKPPTAVKPTAGPAVAGTAAPTAAAPLAPAAATPAPAVPQADPPDDETTAIPLPSKTPAPGGDSSSESPSDSSDTDSSSESLSNTDDTGESSSSDTTESGASSDDIEDARAAIQLLGELMQALGASGDINAADLAQKLQQALPAGTGGAGGPDTEQGSTPEPSPDTTTDDTGGSDTGVDQDSDAGSGGETGAGNDGSGDAGAGGTTPSESGSDTASGWQPQAEKLAEQVNEAASTDPLAQQLADKLEAAGIDAGSGSESTGSGSSDTGGGDSSTGGDDSTGQDGTSQGSGGEDSSTTPSSGGGADESQDSGDQGGGESGDDRSGGDSGQDNAGDSSTEQASGSGDSGEQSDPAAGSGDSGSTEDTPTGDGASDQESSSGGEQSGGDQSGGDSGAEQTGEQAGAQPRDPQGADAAPAADTGAGATDTATWDKLAECESSGDWSTDTGNGYKGGLQFDPATWEAFGGKGDAAQASKEEQIAVAEKVQDKQGWNAWPSCSKKLGLG</sequence>
<dbReference type="Proteomes" id="UP000291591">
    <property type="component" value="Unassembled WGS sequence"/>
</dbReference>
<reference evidence="5 6" key="1">
    <citation type="submission" date="2019-02" db="EMBL/GenBank/DDBJ databases">
        <title>Sequencing the genomes of 1000 actinobacteria strains.</title>
        <authorList>
            <person name="Klenk H.-P."/>
        </authorList>
    </citation>
    <scope>NUCLEOTIDE SEQUENCE [LARGE SCALE GENOMIC DNA]</scope>
    <source>
        <strain evidence="5 6">DSM 45779</strain>
    </source>
</reference>
<feature type="region of interest" description="Disordered" evidence="3">
    <location>
        <begin position="388"/>
        <end position="700"/>
    </location>
</feature>
<dbReference type="EMBL" id="SHKL01000002">
    <property type="protein sequence ID" value="RZT75480.1"/>
    <property type="molecule type" value="Genomic_DNA"/>
</dbReference>
<protein>
    <submittedName>
        <fullName evidence="5">Transglycosylase-like protein with SLT domain</fullName>
    </submittedName>
</protein>
<name>A0A4Q7U9P6_PSEST</name>
<comment type="caution">
    <text evidence="5">The sequence shown here is derived from an EMBL/GenBank/DDBJ whole genome shotgun (WGS) entry which is preliminary data.</text>
</comment>
<feature type="region of interest" description="Disordered" evidence="3">
    <location>
        <begin position="147"/>
        <end position="175"/>
    </location>
</feature>
<feature type="compositionally biased region" description="Low complexity" evidence="3">
    <location>
        <begin position="502"/>
        <end position="513"/>
    </location>
</feature>
<feature type="compositionally biased region" description="Low complexity" evidence="3">
    <location>
        <begin position="616"/>
        <end position="628"/>
    </location>
</feature>
<dbReference type="GO" id="GO:0016787">
    <property type="term" value="F:hydrolase activity"/>
    <property type="evidence" value="ECO:0007669"/>
    <property type="project" value="UniProtKB-KW"/>
</dbReference>
<keyword evidence="2" id="KW-0378">Hydrolase</keyword>
<dbReference type="InterPro" id="IPR010618">
    <property type="entry name" value="RPF"/>
</dbReference>
<dbReference type="CDD" id="cd13925">
    <property type="entry name" value="RPF"/>
    <property type="match status" value="1"/>
</dbReference>